<dbReference type="AlphaFoldDB" id="A0A5P8W4P1"/>
<sequence length="42" mass="4602">MAFCLTILGGLGYLVCVNPISITRILSLMSNTNSDRSNITIW</sequence>
<gene>
    <name evidence="1" type="ORF">GXM_05106</name>
</gene>
<accession>A0A5P8W4P1</accession>
<keyword evidence="2" id="KW-1185">Reference proteome</keyword>
<name>A0A5P8W4P1_9NOSO</name>
<evidence type="ECO:0000313" key="1">
    <source>
        <dbReference type="EMBL" id="QFS47614.1"/>
    </source>
</evidence>
<evidence type="ECO:0000313" key="2">
    <source>
        <dbReference type="Proteomes" id="UP000326678"/>
    </source>
</evidence>
<dbReference type="KEGG" id="nsh:GXM_05106"/>
<dbReference type="EMBL" id="CP045226">
    <property type="protein sequence ID" value="QFS47614.1"/>
    <property type="molecule type" value="Genomic_DNA"/>
</dbReference>
<dbReference type="Proteomes" id="UP000326678">
    <property type="component" value="Chromosome Gxm1"/>
</dbReference>
<organism evidence="1 2">
    <name type="scientific">Nostoc sphaeroides CCNUC1</name>
    <dbReference type="NCBI Taxonomy" id="2653204"/>
    <lineage>
        <taxon>Bacteria</taxon>
        <taxon>Bacillati</taxon>
        <taxon>Cyanobacteriota</taxon>
        <taxon>Cyanophyceae</taxon>
        <taxon>Nostocales</taxon>
        <taxon>Nostocaceae</taxon>
        <taxon>Nostoc</taxon>
    </lineage>
</organism>
<protein>
    <submittedName>
        <fullName evidence="1">Uncharacterized protein</fullName>
    </submittedName>
</protein>
<reference evidence="1 2" key="1">
    <citation type="submission" date="2019-10" db="EMBL/GenBank/DDBJ databases">
        <title>Genomic and transcriptomic insights into the perfect genentic adaptation of a filamentous nitrogen-fixing cyanobacterium to rice fields.</title>
        <authorList>
            <person name="Chen Z."/>
        </authorList>
    </citation>
    <scope>NUCLEOTIDE SEQUENCE [LARGE SCALE GENOMIC DNA]</scope>
    <source>
        <strain evidence="1">CCNUC1</strain>
    </source>
</reference>
<proteinExistence type="predicted"/>